<organism evidence="1 2">
    <name type="scientific">Corchorus capsularis</name>
    <name type="common">Jute</name>
    <dbReference type="NCBI Taxonomy" id="210143"/>
    <lineage>
        <taxon>Eukaryota</taxon>
        <taxon>Viridiplantae</taxon>
        <taxon>Streptophyta</taxon>
        <taxon>Embryophyta</taxon>
        <taxon>Tracheophyta</taxon>
        <taxon>Spermatophyta</taxon>
        <taxon>Magnoliopsida</taxon>
        <taxon>eudicotyledons</taxon>
        <taxon>Gunneridae</taxon>
        <taxon>Pentapetalae</taxon>
        <taxon>rosids</taxon>
        <taxon>malvids</taxon>
        <taxon>Malvales</taxon>
        <taxon>Malvaceae</taxon>
        <taxon>Grewioideae</taxon>
        <taxon>Apeibeae</taxon>
        <taxon>Corchorus</taxon>
    </lineage>
</organism>
<evidence type="ECO:0000313" key="1">
    <source>
        <dbReference type="EMBL" id="OMO79933.1"/>
    </source>
</evidence>
<accession>A0A1R3IBG0</accession>
<reference evidence="1 2" key="1">
    <citation type="submission" date="2013-09" db="EMBL/GenBank/DDBJ databases">
        <title>Corchorus capsularis genome sequencing.</title>
        <authorList>
            <person name="Alam M."/>
            <person name="Haque M.S."/>
            <person name="Islam M.S."/>
            <person name="Emdad E.M."/>
            <person name="Islam M.M."/>
            <person name="Ahmed B."/>
            <person name="Halim A."/>
            <person name="Hossen Q.M.M."/>
            <person name="Hossain M.Z."/>
            <person name="Ahmed R."/>
            <person name="Khan M.M."/>
            <person name="Islam R."/>
            <person name="Rashid M.M."/>
            <person name="Khan S.A."/>
            <person name="Rahman M.S."/>
            <person name="Alam M."/>
        </authorList>
    </citation>
    <scope>NUCLEOTIDE SEQUENCE [LARGE SCALE GENOMIC DNA]</scope>
    <source>
        <strain evidence="2">cv. CVL-1</strain>
        <tissue evidence="1">Whole seedling</tissue>
    </source>
</reference>
<name>A0A1R3IBG0_COCAP</name>
<keyword evidence="2" id="KW-1185">Reference proteome</keyword>
<proteinExistence type="predicted"/>
<sequence>MGTGSCYIEKRGAIWKVRSPIIRSECEGEKKLSV</sequence>
<evidence type="ECO:0000313" key="2">
    <source>
        <dbReference type="Proteomes" id="UP000188268"/>
    </source>
</evidence>
<dbReference type="Gramene" id="OMO79933">
    <property type="protein sequence ID" value="OMO79933"/>
    <property type="gene ID" value="CCACVL1_13286"/>
</dbReference>
<protein>
    <submittedName>
        <fullName evidence="1">Uncharacterized protein</fullName>
    </submittedName>
</protein>
<gene>
    <name evidence="1" type="ORF">CCACVL1_13286</name>
</gene>
<dbReference type="Proteomes" id="UP000188268">
    <property type="component" value="Unassembled WGS sequence"/>
</dbReference>
<dbReference type="AlphaFoldDB" id="A0A1R3IBG0"/>
<comment type="caution">
    <text evidence="1">The sequence shown here is derived from an EMBL/GenBank/DDBJ whole genome shotgun (WGS) entry which is preliminary data.</text>
</comment>
<dbReference type="EMBL" id="AWWV01010340">
    <property type="protein sequence ID" value="OMO79933.1"/>
    <property type="molecule type" value="Genomic_DNA"/>
</dbReference>